<keyword evidence="2" id="KW-1185">Reference proteome</keyword>
<protein>
    <submittedName>
        <fullName evidence="1">Uncharacterized protein</fullName>
    </submittedName>
</protein>
<dbReference type="EMBL" id="JADPRT010000007">
    <property type="protein sequence ID" value="MBF9069915.1"/>
    <property type="molecule type" value="Genomic_DNA"/>
</dbReference>
<gene>
    <name evidence="1" type="ORF">I2501_17980</name>
</gene>
<organism evidence="1 2">
    <name type="scientific">Streptacidiphilus fuscans</name>
    <dbReference type="NCBI Taxonomy" id="2789292"/>
    <lineage>
        <taxon>Bacteria</taxon>
        <taxon>Bacillati</taxon>
        <taxon>Actinomycetota</taxon>
        <taxon>Actinomycetes</taxon>
        <taxon>Kitasatosporales</taxon>
        <taxon>Streptomycetaceae</taxon>
        <taxon>Streptacidiphilus</taxon>
    </lineage>
</organism>
<reference evidence="1" key="1">
    <citation type="submission" date="2020-11" db="EMBL/GenBank/DDBJ databases">
        <title>Isolation and identification of active actinomycetes.</title>
        <authorList>
            <person name="Yu B."/>
        </authorList>
    </citation>
    <scope>NUCLEOTIDE SEQUENCE</scope>
    <source>
        <strain evidence="1">NEAU-YB345</strain>
    </source>
</reference>
<sequence length="76" mass="8091">MGRSRVSQPDARWDADAADALRAWAADERARGDSLAAALESIATNGLPAVDECVAWEEIRETALARLAEGPTGRVL</sequence>
<accession>A0A931BAK8</accession>
<comment type="caution">
    <text evidence="1">The sequence shown here is derived from an EMBL/GenBank/DDBJ whole genome shotgun (WGS) entry which is preliminary data.</text>
</comment>
<dbReference type="AlphaFoldDB" id="A0A931BAK8"/>
<name>A0A931BAK8_9ACTN</name>
<proteinExistence type="predicted"/>
<evidence type="ECO:0000313" key="1">
    <source>
        <dbReference type="EMBL" id="MBF9069915.1"/>
    </source>
</evidence>
<evidence type="ECO:0000313" key="2">
    <source>
        <dbReference type="Proteomes" id="UP000657385"/>
    </source>
</evidence>
<dbReference type="Proteomes" id="UP000657385">
    <property type="component" value="Unassembled WGS sequence"/>
</dbReference>